<evidence type="ECO:0000256" key="2">
    <source>
        <dbReference type="PROSITE-ProRule" id="PRU00169"/>
    </source>
</evidence>
<reference evidence="5 6" key="1">
    <citation type="submission" date="2020-08" db="EMBL/GenBank/DDBJ databases">
        <title>Sequencing the genomes of 1000 actinobacteria strains.</title>
        <authorList>
            <person name="Klenk H.-P."/>
        </authorList>
    </citation>
    <scope>NUCLEOTIDE SEQUENCE [LARGE SCALE GENOMIC DNA]</scope>
    <source>
        <strain evidence="5 6">DSM 43149</strain>
    </source>
</reference>
<evidence type="ECO:0000256" key="1">
    <source>
        <dbReference type="ARBA" id="ARBA00022801"/>
    </source>
</evidence>
<dbReference type="GO" id="GO:0016791">
    <property type="term" value="F:phosphatase activity"/>
    <property type="evidence" value="ECO:0007669"/>
    <property type="project" value="TreeGrafter"/>
</dbReference>
<name>A0A7W7I0M3_9ACTN</name>
<dbReference type="SMART" id="SM00448">
    <property type="entry name" value="REC"/>
    <property type="match status" value="1"/>
</dbReference>
<gene>
    <name evidence="5" type="ORF">BJ971_004786</name>
</gene>
<dbReference type="InterPro" id="IPR001932">
    <property type="entry name" value="PPM-type_phosphatase-like_dom"/>
</dbReference>
<dbReference type="Proteomes" id="UP000578112">
    <property type="component" value="Unassembled WGS sequence"/>
</dbReference>
<organism evidence="5 6">
    <name type="scientific">Actinoplanes digitatis</name>
    <dbReference type="NCBI Taxonomy" id="1868"/>
    <lineage>
        <taxon>Bacteria</taxon>
        <taxon>Bacillati</taxon>
        <taxon>Actinomycetota</taxon>
        <taxon>Actinomycetes</taxon>
        <taxon>Micromonosporales</taxon>
        <taxon>Micromonosporaceae</taxon>
        <taxon>Actinoplanes</taxon>
    </lineage>
</organism>
<keyword evidence="2" id="KW-0597">Phosphoprotein</keyword>
<dbReference type="InterPro" id="IPR011006">
    <property type="entry name" value="CheY-like_superfamily"/>
</dbReference>
<dbReference type="Gene3D" id="3.30.450.20">
    <property type="entry name" value="PAS domain"/>
    <property type="match status" value="1"/>
</dbReference>
<dbReference type="PROSITE" id="PS50110">
    <property type="entry name" value="RESPONSE_REGULATORY"/>
    <property type="match status" value="1"/>
</dbReference>
<keyword evidence="6" id="KW-1185">Reference proteome</keyword>
<comment type="caution">
    <text evidence="5">The sequence shown here is derived from an EMBL/GenBank/DDBJ whole genome shotgun (WGS) entry which is preliminary data.</text>
</comment>
<dbReference type="AlphaFoldDB" id="A0A7W7I0M3"/>
<dbReference type="EMBL" id="JACHNH010000001">
    <property type="protein sequence ID" value="MBB4764230.1"/>
    <property type="molecule type" value="Genomic_DNA"/>
</dbReference>
<dbReference type="SMART" id="SM00331">
    <property type="entry name" value="PP2C_SIG"/>
    <property type="match status" value="1"/>
</dbReference>
<dbReference type="InterPro" id="IPR000700">
    <property type="entry name" value="PAS-assoc_C"/>
</dbReference>
<dbReference type="InterPro" id="IPR052016">
    <property type="entry name" value="Bact_Sigma-Reg"/>
</dbReference>
<accession>A0A7W7I0M3</accession>
<dbReference type="InterPro" id="IPR035965">
    <property type="entry name" value="PAS-like_dom_sf"/>
</dbReference>
<feature type="domain" description="PAC" evidence="4">
    <location>
        <begin position="241"/>
        <end position="296"/>
    </location>
</feature>
<dbReference type="InterPro" id="IPR001789">
    <property type="entry name" value="Sig_transdc_resp-reg_receiver"/>
</dbReference>
<evidence type="ECO:0000259" key="4">
    <source>
        <dbReference type="PROSITE" id="PS50113"/>
    </source>
</evidence>
<sequence length="557" mass="59655">MATVLVVDDDPISRDFLRTLLGYRGHQACEAADGDTALMLARRQLPDAVITDVMMPNLDGYELARMLRSQPTTSHIPIAFSTAHYRHEEIEPMARACGVRDVIFKPAQPGMVLATIDALLEAGNLPGQVLTGDLVGHTDDVAVAAPGRQAALPADELTEQWRMLAADFADRLAETHQLTQSGTWDLDPEAGLIVLSMGLRDLLRLPSARVRLEQLRQRVHPEDLAKLLTTAGNTLRTGVPSLAEVRVADMDGGVHELIVSCRTALPGRQRADTPRVVWGVAQDVTEVRHAQRAHLRAQAEWHAERRTVDSFHRAVLPQALPLVAGASLGAIYLAAPERLDVGTGWYDAQEISGGRILLSVGEVAGHDQPATAAMAPILAALRAYAFEDPDPARLLTRLNRLLVGVVQDDTFVTAVVAIYDPDTSCLCVANAGHPVPMMVMPRSGGVPAVALLRQRGPALGVFPDAEFTGQYLTMTPGAVLCAYTDGLTDRHSGPEAGDAQRLPYAVVRALGELADGAADQQPDAQDLAEEIVREVLGGDSPDDDACVAVLWVAGDGD</sequence>
<dbReference type="Pfam" id="PF07228">
    <property type="entry name" value="SpoIIE"/>
    <property type="match status" value="1"/>
</dbReference>
<proteinExistence type="predicted"/>
<feature type="modified residue" description="4-aspartylphosphate" evidence="2">
    <location>
        <position position="52"/>
    </location>
</feature>
<evidence type="ECO:0000259" key="3">
    <source>
        <dbReference type="PROSITE" id="PS50110"/>
    </source>
</evidence>
<dbReference type="PROSITE" id="PS50113">
    <property type="entry name" value="PAC"/>
    <property type="match status" value="1"/>
</dbReference>
<feature type="domain" description="Response regulatory" evidence="3">
    <location>
        <begin position="3"/>
        <end position="120"/>
    </location>
</feature>
<dbReference type="Pfam" id="PF00072">
    <property type="entry name" value="Response_reg"/>
    <property type="match status" value="1"/>
</dbReference>
<dbReference type="SUPFAM" id="SSF81606">
    <property type="entry name" value="PP2C-like"/>
    <property type="match status" value="1"/>
</dbReference>
<dbReference type="SUPFAM" id="SSF55785">
    <property type="entry name" value="PYP-like sensor domain (PAS domain)"/>
    <property type="match status" value="1"/>
</dbReference>
<keyword evidence="1" id="KW-0378">Hydrolase</keyword>
<protein>
    <submittedName>
        <fullName evidence="5">Serine phosphatase RsbU (Regulator of sigma subunit)/CheY-like chemotaxis protein</fullName>
    </submittedName>
</protein>
<dbReference type="GO" id="GO:0000160">
    <property type="term" value="P:phosphorelay signal transduction system"/>
    <property type="evidence" value="ECO:0007669"/>
    <property type="project" value="InterPro"/>
</dbReference>
<dbReference type="PANTHER" id="PTHR43156:SF2">
    <property type="entry name" value="STAGE II SPORULATION PROTEIN E"/>
    <property type="match status" value="1"/>
</dbReference>
<dbReference type="RefSeq" id="WP_184995437.1">
    <property type="nucleotide sequence ID" value="NZ_BOMK01000075.1"/>
</dbReference>
<dbReference type="Gene3D" id="3.40.50.2300">
    <property type="match status" value="1"/>
</dbReference>
<evidence type="ECO:0000313" key="6">
    <source>
        <dbReference type="Proteomes" id="UP000578112"/>
    </source>
</evidence>
<evidence type="ECO:0000313" key="5">
    <source>
        <dbReference type="EMBL" id="MBB4764230.1"/>
    </source>
</evidence>
<dbReference type="PANTHER" id="PTHR43156">
    <property type="entry name" value="STAGE II SPORULATION PROTEIN E-RELATED"/>
    <property type="match status" value="1"/>
</dbReference>
<dbReference type="SUPFAM" id="SSF52172">
    <property type="entry name" value="CheY-like"/>
    <property type="match status" value="1"/>
</dbReference>
<dbReference type="Gene3D" id="3.60.40.10">
    <property type="entry name" value="PPM-type phosphatase domain"/>
    <property type="match status" value="1"/>
</dbReference>
<dbReference type="InterPro" id="IPR036457">
    <property type="entry name" value="PPM-type-like_dom_sf"/>
</dbReference>